<dbReference type="InterPro" id="IPR016035">
    <property type="entry name" value="Acyl_Trfase/lysoPLipase"/>
</dbReference>
<dbReference type="STRING" id="114155.A0A4Q9PD58"/>
<dbReference type="GO" id="GO:0031177">
    <property type="term" value="F:phosphopantetheine binding"/>
    <property type="evidence" value="ECO:0007669"/>
    <property type="project" value="InterPro"/>
</dbReference>
<dbReference type="InterPro" id="IPR020806">
    <property type="entry name" value="PKS_PP-bd"/>
</dbReference>
<dbReference type="InterPro" id="IPR030918">
    <property type="entry name" value="PT_fungal_PKS"/>
</dbReference>
<evidence type="ECO:0000256" key="6">
    <source>
        <dbReference type="SAM" id="MobiDB-lite"/>
    </source>
</evidence>
<dbReference type="Gene3D" id="3.40.50.1820">
    <property type="entry name" value="alpha/beta hydrolase"/>
    <property type="match status" value="1"/>
</dbReference>
<dbReference type="PANTHER" id="PTHR43775:SF37">
    <property type="entry name" value="SI:DKEY-61P9.11"/>
    <property type="match status" value="1"/>
</dbReference>
<evidence type="ECO:0000313" key="11">
    <source>
        <dbReference type="Proteomes" id="UP000292082"/>
    </source>
</evidence>
<feature type="region of interest" description="Disordered" evidence="6">
    <location>
        <begin position="1359"/>
        <end position="1379"/>
    </location>
</feature>
<dbReference type="PROSITE" id="PS50075">
    <property type="entry name" value="CARRIER"/>
    <property type="match status" value="1"/>
</dbReference>
<feature type="active site" description="Proton acceptor; for dehydratase activity" evidence="5">
    <location>
        <position position="939"/>
    </location>
</feature>
<dbReference type="SUPFAM" id="SSF55048">
    <property type="entry name" value="Probable ACP-binding domain of malonyl-CoA ACP transacylase"/>
    <property type="match status" value="1"/>
</dbReference>
<organism evidence="10 11">
    <name type="scientific">Dichomitus squalens</name>
    <dbReference type="NCBI Taxonomy" id="114155"/>
    <lineage>
        <taxon>Eukaryota</taxon>
        <taxon>Fungi</taxon>
        <taxon>Dikarya</taxon>
        <taxon>Basidiomycota</taxon>
        <taxon>Agaricomycotina</taxon>
        <taxon>Agaricomycetes</taxon>
        <taxon>Polyporales</taxon>
        <taxon>Polyporaceae</taxon>
        <taxon>Dichomitus</taxon>
    </lineage>
</organism>
<dbReference type="SMART" id="SM00827">
    <property type="entry name" value="PKS_AT"/>
    <property type="match status" value="1"/>
</dbReference>
<dbReference type="InterPro" id="IPR018201">
    <property type="entry name" value="Ketoacyl_synth_AS"/>
</dbReference>
<sequence length="1718" mass="186544">MSRICPPSSHNQSRSIAIVGMASTFPNAPNPEVLWDVLLGGQITVAEVPPERFSLSEQQEGDAESSRDPHTLRGNFIDQPDIFDNAFFHVSPREAQSMDPQQRLLLHVAYHALENAGYIPNATRSWNPETFGTFVGVATNDYVHNLRSNIDVYYSTGTLQSFLSGKIAYTFGFGGPALVLDTACSSSIVAIHQACRALQNGDCNAALAGGVNVITSPDMYLGLSRGHLLSETGQCRPWDASADGYGRSEGCGLFVLKRLDDAVADNDRILVVIRGAEVNQSGNARSITHPHIPTQVALFERLVASTGVHPNDISVAECHGTGTAAGDPAELEAVRKVFAVGRAPDNPLHITSVKANIGHAEAASGAASLAKLILMFRENLIPHHPSFERLNPQIPDLSVDNVRIDTTNVPWTSDGQRLALLNNFGASGSNAALILEEYVASPRPQNVSLRTGAVVGLACKSSAATEKMRDAYIAQLEASEGDATALHDFAYSATARRQLHPFRIAVGGTSTCEILQALRDAPVVQVLPAQRVVFVFSGQGSQYDGMAAELYRELELVSRIVDGCDRKLIEWGFVGILDVFRAPQPAQRSHDPRHIQATQVALFVLEYALAQLWISWGVRPVAVVSHSFGEFVALVVAGVMTLDDGLRLVATRARLVYEKCTPGETGMTGVHASTEQLEPLLATLSGLEICCYNGTSHNTVGGPLAELQQLESLCNDRGYQFRRLDIALAYHSAAMDPVLDDLREAVKGIKLKPPQIAVHSNVHGTLVYPGATIAYSADYFARHCREPARFSAGIVDFQARFCPSDIAAFIEVGPQPTTLSFLRNLQQEGAPLLLPSLRKNASDIGVLCSTLAKLYCTSVPVQWSKVFTNLAPEARLVDLPPYPFADTRFWTPYEERRSAVVAAAGSPNQQWDASSMDETSQASASEVSLDDLAELIQGHEVAGFSLCPASVYADLVLSGAKRELRRHSREMMEDVIDLVDVSFPAALVYVPDRPRRLLVNIDIDVSQKYAGSFSITSIDVHGGDAQTHCSGVLKRTTLSTRDSKFLCARGLIERETKRILAAPAAETFSTRTVYDLLFPQVVRYSETYRAIQAITVDGESLTAYAICRLPKAKRVRRPPQASVVNSVFVDTLFHVAGFLVNFTSGMNCRDAFICSRVDRVKVLPDLIDPSASYGVYASAVRLDDAHVVVDVYAVDVESPEKAVVANLKRVHFRRVALTGFKKMLALTSDCPMDDALIADADVGSMISTAGRSPAPIQRDALHACVRRVISETSNITLADISPEAELSKLGIDSLMTWEIVARLRSLLPTSSRRLDPLLFANATTVDDLIRVVSDHCGTGDAPSAIAVRASLDSSITLNEESSWNEDSSGEPVSAKTIGPDIVKGLGSNAPDLPQLDLVENAGELVDRPEAIMSLESRSDIKPGSGGDVINSIWRLQDPNRTLPPSSCGLLRTNVRTAPFLSLESRTGTTPLFLVHDGTGLIGGYSKLAPLGREVWAIRNHSFADTYAQYSVCDSERELNTLVNAYLAMLTRNFFDGELGLGGECLMGGWSFGGVVAFELAQSLLRMGINVKGLILIDAPAPQTSSPFPDALIDSVVERMDPAHRIAEHLKAQMKRATRTLVAHDPCLSTRNLRRIPAVYLRSQEGMDITLCDAEIDSRVQAFLNKENDTWTIPQWKTALGGEMEVLDIPGDHLSVFDQRNVDEVSEKMRKAIQILLST</sequence>
<dbReference type="Pfam" id="PF00975">
    <property type="entry name" value="Thioesterase"/>
    <property type="match status" value="1"/>
</dbReference>
<gene>
    <name evidence="10" type="ORF">BD310DRAFT_1043291</name>
</gene>
<dbReference type="PROSITE" id="PS52019">
    <property type="entry name" value="PKS_MFAS_DH"/>
    <property type="match status" value="1"/>
</dbReference>
<dbReference type="Gene3D" id="3.40.47.10">
    <property type="match status" value="1"/>
</dbReference>
<dbReference type="GO" id="GO:0004312">
    <property type="term" value="F:fatty acid synthase activity"/>
    <property type="evidence" value="ECO:0007669"/>
    <property type="project" value="TreeGrafter"/>
</dbReference>
<keyword evidence="11" id="KW-1185">Reference proteome</keyword>
<keyword evidence="1" id="KW-0596">Phosphopantetheine</keyword>
<dbReference type="InterPro" id="IPR029058">
    <property type="entry name" value="AB_hydrolase_fold"/>
</dbReference>
<feature type="domain" description="PKS/mFAS DH" evidence="9">
    <location>
        <begin position="894"/>
        <end position="1221"/>
    </location>
</feature>
<dbReference type="InterPro" id="IPR001227">
    <property type="entry name" value="Ac_transferase_dom_sf"/>
</dbReference>
<dbReference type="Pfam" id="PF00109">
    <property type="entry name" value="ketoacyl-synt"/>
    <property type="match status" value="1"/>
</dbReference>
<dbReference type="SUPFAM" id="SSF52151">
    <property type="entry name" value="FabD/lysophospholipase-like"/>
    <property type="match status" value="1"/>
</dbReference>
<dbReference type="InterPro" id="IPR049900">
    <property type="entry name" value="PKS_mFAS_DH"/>
</dbReference>
<dbReference type="PANTHER" id="PTHR43775">
    <property type="entry name" value="FATTY ACID SYNTHASE"/>
    <property type="match status" value="1"/>
</dbReference>
<protein>
    <submittedName>
        <fullName evidence="10">Ketoacyl-synt-domain-containing protein</fullName>
    </submittedName>
</protein>
<dbReference type="SUPFAM" id="SSF47336">
    <property type="entry name" value="ACP-like"/>
    <property type="match status" value="1"/>
</dbReference>
<dbReference type="SUPFAM" id="SSF53474">
    <property type="entry name" value="alpha/beta-Hydrolases"/>
    <property type="match status" value="1"/>
</dbReference>
<evidence type="ECO:0000256" key="1">
    <source>
        <dbReference type="ARBA" id="ARBA00022450"/>
    </source>
</evidence>
<accession>A0A4Q9PD58</accession>
<dbReference type="Gene3D" id="3.10.129.110">
    <property type="entry name" value="Polyketide synthase dehydratase"/>
    <property type="match status" value="1"/>
</dbReference>
<dbReference type="NCBIfam" id="TIGR04532">
    <property type="entry name" value="PT_fungal_PKS"/>
    <property type="match status" value="1"/>
</dbReference>
<proteinExistence type="predicted"/>
<dbReference type="InterPro" id="IPR001031">
    <property type="entry name" value="Thioesterase"/>
</dbReference>
<dbReference type="PROSITE" id="PS00606">
    <property type="entry name" value="KS3_1"/>
    <property type="match status" value="1"/>
</dbReference>
<dbReference type="SMART" id="SM00823">
    <property type="entry name" value="PKS_PP"/>
    <property type="match status" value="1"/>
</dbReference>
<feature type="active site" description="Proton donor; for dehydratase activity" evidence="5">
    <location>
        <position position="1130"/>
    </location>
</feature>
<evidence type="ECO:0000256" key="3">
    <source>
        <dbReference type="ARBA" id="ARBA00022679"/>
    </source>
</evidence>
<evidence type="ECO:0000259" key="7">
    <source>
        <dbReference type="PROSITE" id="PS50075"/>
    </source>
</evidence>
<dbReference type="Gene3D" id="1.10.1200.10">
    <property type="entry name" value="ACP-like"/>
    <property type="match status" value="1"/>
</dbReference>
<dbReference type="SMART" id="SM00825">
    <property type="entry name" value="PKS_KS"/>
    <property type="match status" value="1"/>
</dbReference>
<dbReference type="GO" id="GO:0006633">
    <property type="term" value="P:fatty acid biosynthetic process"/>
    <property type="evidence" value="ECO:0007669"/>
    <property type="project" value="InterPro"/>
</dbReference>
<dbReference type="InterPro" id="IPR014030">
    <property type="entry name" value="Ketoacyl_synth_N"/>
</dbReference>
<dbReference type="InterPro" id="IPR016036">
    <property type="entry name" value="Malonyl_transacylase_ACP-bd"/>
</dbReference>
<dbReference type="Pfam" id="PF02801">
    <property type="entry name" value="Ketoacyl-synt_C"/>
    <property type="match status" value="1"/>
</dbReference>
<dbReference type="InterPro" id="IPR016039">
    <property type="entry name" value="Thiolase-like"/>
</dbReference>
<name>A0A4Q9PD58_9APHY</name>
<keyword evidence="3" id="KW-0808">Transferase</keyword>
<dbReference type="InterPro" id="IPR014031">
    <property type="entry name" value="Ketoacyl_synth_C"/>
</dbReference>
<dbReference type="InterPro" id="IPR014043">
    <property type="entry name" value="Acyl_transferase_dom"/>
</dbReference>
<feature type="region of interest" description="C-terminal hotdog fold" evidence="5">
    <location>
        <begin position="1065"/>
        <end position="1221"/>
    </location>
</feature>
<evidence type="ECO:0000256" key="4">
    <source>
        <dbReference type="ARBA" id="ARBA00023026"/>
    </source>
</evidence>
<dbReference type="Gene3D" id="3.40.366.10">
    <property type="entry name" value="Malonyl-Coenzyme A Acyl Carrier Protein, domain 2"/>
    <property type="match status" value="1"/>
</dbReference>
<dbReference type="InterPro" id="IPR009081">
    <property type="entry name" value="PP-bd_ACP"/>
</dbReference>
<dbReference type="InterPro" id="IPR042104">
    <property type="entry name" value="PKS_dehydratase_sf"/>
</dbReference>
<keyword evidence="4" id="KW-0843">Virulence</keyword>
<keyword evidence="2" id="KW-0597">Phosphoprotein</keyword>
<evidence type="ECO:0000256" key="5">
    <source>
        <dbReference type="PROSITE-ProRule" id="PRU01363"/>
    </source>
</evidence>
<dbReference type="GO" id="GO:0044550">
    <property type="term" value="P:secondary metabolite biosynthetic process"/>
    <property type="evidence" value="ECO:0007669"/>
    <property type="project" value="TreeGrafter"/>
</dbReference>
<dbReference type="InterPro" id="IPR020841">
    <property type="entry name" value="PKS_Beta-ketoAc_synthase_dom"/>
</dbReference>
<evidence type="ECO:0000259" key="8">
    <source>
        <dbReference type="PROSITE" id="PS52004"/>
    </source>
</evidence>
<dbReference type="InterPro" id="IPR050091">
    <property type="entry name" value="PKS_NRPS_Biosynth_Enz"/>
</dbReference>
<reference evidence="10 11" key="1">
    <citation type="submission" date="2019-01" db="EMBL/GenBank/DDBJ databases">
        <title>Draft genome sequences of three monokaryotic isolates of the white-rot basidiomycete fungus Dichomitus squalens.</title>
        <authorList>
            <consortium name="DOE Joint Genome Institute"/>
            <person name="Lopez S.C."/>
            <person name="Andreopoulos B."/>
            <person name="Pangilinan J."/>
            <person name="Lipzen A."/>
            <person name="Riley R."/>
            <person name="Ahrendt S."/>
            <person name="Ng V."/>
            <person name="Barry K."/>
            <person name="Daum C."/>
            <person name="Grigoriev I.V."/>
            <person name="Hilden K.S."/>
            <person name="Makela M.R."/>
            <person name="de Vries R.P."/>
        </authorList>
    </citation>
    <scope>NUCLEOTIDE SEQUENCE [LARGE SCALE GENOMIC DNA]</scope>
    <source>
        <strain evidence="10 11">CBS 464.89</strain>
    </source>
</reference>
<dbReference type="Proteomes" id="UP000292082">
    <property type="component" value="Unassembled WGS sequence"/>
</dbReference>
<dbReference type="PROSITE" id="PS52004">
    <property type="entry name" value="KS3_2"/>
    <property type="match status" value="1"/>
</dbReference>
<feature type="region of interest" description="N-terminal hotdog fold" evidence="5">
    <location>
        <begin position="894"/>
        <end position="1040"/>
    </location>
</feature>
<dbReference type="Pfam" id="PF00550">
    <property type="entry name" value="PP-binding"/>
    <property type="match status" value="1"/>
</dbReference>
<evidence type="ECO:0000256" key="2">
    <source>
        <dbReference type="ARBA" id="ARBA00022553"/>
    </source>
</evidence>
<dbReference type="GO" id="GO:0004315">
    <property type="term" value="F:3-oxoacyl-[acyl-carrier-protein] synthase activity"/>
    <property type="evidence" value="ECO:0007669"/>
    <property type="project" value="InterPro"/>
</dbReference>
<feature type="domain" description="Ketosynthase family 3 (KS3)" evidence="8">
    <location>
        <begin position="13"/>
        <end position="437"/>
    </location>
</feature>
<dbReference type="SUPFAM" id="SSF53901">
    <property type="entry name" value="Thiolase-like"/>
    <property type="match status" value="1"/>
</dbReference>
<dbReference type="EMBL" id="ML145273">
    <property type="protein sequence ID" value="TBU51985.1"/>
    <property type="molecule type" value="Genomic_DNA"/>
</dbReference>
<evidence type="ECO:0000259" key="9">
    <source>
        <dbReference type="PROSITE" id="PS52019"/>
    </source>
</evidence>
<feature type="region of interest" description="Disordered" evidence="6">
    <location>
        <begin position="50"/>
        <end position="71"/>
    </location>
</feature>
<dbReference type="Pfam" id="PF00698">
    <property type="entry name" value="Acyl_transf_1"/>
    <property type="match status" value="1"/>
</dbReference>
<dbReference type="InterPro" id="IPR036736">
    <property type="entry name" value="ACP-like_sf"/>
</dbReference>
<evidence type="ECO:0000313" key="10">
    <source>
        <dbReference type="EMBL" id="TBU51985.1"/>
    </source>
</evidence>
<dbReference type="Gene3D" id="3.30.70.3290">
    <property type="match status" value="1"/>
</dbReference>
<feature type="domain" description="Carrier" evidence="7">
    <location>
        <begin position="1259"/>
        <end position="1336"/>
    </location>
</feature>
<dbReference type="CDD" id="cd00833">
    <property type="entry name" value="PKS"/>
    <property type="match status" value="1"/>
</dbReference>